<evidence type="ECO:0000256" key="3">
    <source>
        <dbReference type="ARBA" id="ARBA00022500"/>
    </source>
</evidence>
<feature type="domain" description="Methyl-accepting transducer" evidence="8">
    <location>
        <begin position="401"/>
        <end position="630"/>
    </location>
</feature>
<dbReference type="Proteomes" id="UP000585363">
    <property type="component" value="Unassembled WGS sequence"/>
</dbReference>
<dbReference type="InterPro" id="IPR003660">
    <property type="entry name" value="HAMP_dom"/>
</dbReference>
<feature type="domain" description="HAMP" evidence="9">
    <location>
        <begin position="344"/>
        <end position="396"/>
    </location>
</feature>
<dbReference type="RefSeq" id="WP_169401551.1">
    <property type="nucleotide sequence ID" value="NZ_JAADJU010000001.1"/>
</dbReference>
<dbReference type="SUPFAM" id="SSF103190">
    <property type="entry name" value="Sensory domain-like"/>
    <property type="match status" value="1"/>
</dbReference>
<dbReference type="SMART" id="SM00304">
    <property type="entry name" value="HAMP"/>
    <property type="match status" value="1"/>
</dbReference>
<evidence type="ECO:0000313" key="10">
    <source>
        <dbReference type="EMBL" id="NMP25882.1"/>
    </source>
</evidence>
<dbReference type="Gene3D" id="3.30.450.20">
    <property type="entry name" value="PAS domain"/>
    <property type="match status" value="1"/>
</dbReference>
<dbReference type="PRINTS" id="PR00260">
    <property type="entry name" value="CHEMTRNSDUCR"/>
</dbReference>
<dbReference type="Pfam" id="PF00015">
    <property type="entry name" value="MCPsignal"/>
    <property type="match status" value="1"/>
</dbReference>
<accession>A0A848MFU2</accession>
<dbReference type="SUPFAM" id="SSF58104">
    <property type="entry name" value="Methyl-accepting chemotaxis protein (MCP) signaling domain"/>
    <property type="match status" value="1"/>
</dbReference>
<dbReference type="InterPro" id="IPR051310">
    <property type="entry name" value="MCP_chemotaxis"/>
</dbReference>
<dbReference type="CDD" id="cd11386">
    <property type="entry name" value="MCP_signal"/>
    <property type="match status" value="1"/>
</dbReference>
<dbReference type="InterPro" id="IPR029151">
    <property type="entry name" value="Sensor-like_sf"/>
</dbReference>
<dbReference type="InterPro" id="IPR004089">
    <property type="entry name" value="MCPsignal_dom"/>
</dbReference>
<feature type="transmembrane region" description="Helical" evidence="7">
    <location>
        <begin position="322"/>
        <end position="342"/>
    </location>
</feature>
<keyword evidence="2" id="KW-0488">Methylation</keyword>
<dbReference type="FunFam" id="1.10.287.950:FF:000001">
    <property type="entry name" value="Methyl-accepting chemotaxis sensory transducer"/>
    <property type="match status" value="1"/>
</dbReference>
<sequence length="647" mass="69295">MTIASPFSFRHWTVGAKLASCASLLVGSLFIIFTLALTYSAGKQVDSLAVSEMNEQAAGVADMIEMVNTSLNTEVDSYTRLFTNFLPSDFALDSSGDAHIGSLAVPVLKAGGKALNLDTSIPDDFLQRTGAVSTIFVRAGNDFVRVTTSLKKQDGTRAMGTVLDPTSPAYGNVMAGKSFSGLATLFGKRYITKYQPVIDSAGQVIGILFVGVDITKQYGDIREKILSKHIGSDGHMFVLSSAAGPQLGSYLVHASDEGKKPDWPANVFEQMMRSNNGQVSYQNATGNEQFMVYTTIPSWHWMVVVSTDRDSLTAEVHKTRDMFLIIGMIALLAFVLLFLGLARRLVSRPLVDAVSLAERFANGDLLARSEHQRVDEIGSLMSALNGIGQGLEKIVGEVRQVSSQVLHDTENLAADSAQITRQIATQASSLEQTSASIEQLTSTVQNNAHNASQATLLVQKTATAVKDGASAVSNSVASMGAIKQSSQHISDITTLIETIAFQTNILALNAAVEAARAGEQGRGFAVVASEVRALAQRSSSAVKEIEALIADSLQKVEEGHQGAEKTQQKMRDILESIEGVETLMKDIDTASHEQSIGISQVNIAIMQIGKATQENATLVEHSQHTADALSNQGRHLSEVVSVFKISE</sequence>
<evidence type="ECO:0000256" key="1">
    <source>
        <dbReference type="ARBA" id="ARBA00004370"/>
    </source>
</evidence>
<dbReference type="InterPro" id="IPR004090">
    <property type="entry name" value="Chemotax_Me-accpt_rcpt"/>
</dbReference>
<dbReference type="Pfam" id="PF17201">
    <property type="entry name" value="Cache_3-Cache_2"/>
    <property type="match status" value="1"/>
</dbReference>
<dbReference type="GO" id="GO:0007165">
    <property type="term" value="P:signal transduction"/>
    <property type="evidence" value="ECO:0007669"/>
    <property type="project" value="UniProtKB-KW"/>
</dbReference>
<evidence type="ECO:0000256" key="5">
    <source>
        <dbReference type="ARBA" id="ARBA00029447"/>
    </source>
</evidence>
<dbReference type="GO" id="GO:0006935">
    <property type="term" value="P:chemotaxis"/>
    <property type="evidence" value="ECO:0007669"/>
    <property type="project" value="UniProtKB-KW"/>
</dbReference>
<dbReference type="GO" id="GO:0005886">
    <property type="term" value="C:plasma membrane"/>
    <property type="evidence" value="ECO:0007669"/>
    <property type="project" value="TreeGrafter"/>
</dbReference>
<comment type="similarity">
    <text evidence="5">Belongs to the methyl-accepting chemotaxis (MCP) protein family.</text>
</comment>
<dbReference type="SMART" id="SM00283">
    <property type="entry name" value="MA"/>
    <property type="match status" value="1"/>
</dbReference>
<evidence type="ECO:0000313" key="11">
    <source>
        <dbReference type="Proteomes" id="UP000585363"/>
    </source>
</evidence>
<evidence type="ECO:0000256" key="6">
    <source>
        <dbReference type="PROSITE-ProRule" id="PRU00284"/>
    </source>
</evidence>
<dbReference type="InterPro" id="IPR033462">
    <property type="entry name" value="Cache_3-Cache_2"/>
</dbReference>
<name>A0A848MFU2_9GAMM</name>
<keyword evidence="3" id="KW-0145">Chemotaxis</keyword>
<keyword evidence="7" id="KW-1133">Transmembrane helix</keyword>
<dbReference type="Gene3D" id="1.10.287.950">
    <property type="entry name" value="Methyl-accepting chemotaxis protein"/>
    <property type="match status" value="1"/>
</dbReference>
<reference evidence="10 11" key="2">
    <citation type="submission" date="2020-06" db="EMBL/GenBank/DDBJ databases">
        <title>Polyphasic characterization of a Rahnella strain isolated from tree sap.</title>
        <authorList>
            <person name="Kim I.S."/>
        </authorList>
    </citation>
    <scope>NUCLEOTIDE SEQUENCE [LARGE SCALE GENOMIC DNA]</scope>
    <source>
        <strain evidence="10 11">SAP-1</strain>
    </source>
</reference>
<dbReference type="AlphaFoldDB" id="A0A848MFU2"/>
<gene>
    <name evidence="10" type="ORF">GW590_03190</name>
</gene>
<dbReference type="CDD" id="cd12912">
    <property type="entry name" value="PDC2_MCP_like"/>
    <property type="match status" value="1"/>
</dbReference>
<evidence type="ECO:0000256" key="4">
    <source>
        <dbReference type="ARBA" id="ARBA00023224"/>
    </source>
</evidence>
<dbReference type="PANTHER" id="PTHR43531:SF14">
    <property type="entry name" value="METHYL-ACCEPTING CHEMOTAXIS PROTEIN I-RELATED"/>
    <property type="match status" value="1"/>
</dbReference>
<keyword evidence="7" id="KW-0472">Membrane</keyword>
<evidence type="ECO:0000256" key="7">
    <source>
        <dbReference type="SAM" id="Phobius"/>
    </source>
</evidence>
<evidence type="ECO:0000256" key="2">
    <source>
        <dbReference type="ARBA" id="ARBA00022481"/>
    </source>
</evidence>
<dbReference type="GO" id="GO:0004888">
    <property type="term" value="F:transmembrane signaling receptor activity"/>
    <property type="evidence" value="ECO:0007669"/>
    <property type="project" value="InterPro"/>
</dbReference>
<dbReference type="PANTHER" id="PTHR43531">
    <property type="entry name" value="PROTEIN ICFG"/>
    <property type="match status" value="1"/>
</dbReference>
<dbReference type="PROSITE" id="PS50885">
    <property type="entry name" value="HAMP"/>
    <property type="match status" value="1"/>
</dbReference>
<keyword evidence="4 6" id="KW-0807">Transducer</keyword>
<reference evidence="10 11" key="1">
    <citation type="submission" date="2020-01" db="EMBL/GenBank/DDBJ databases">
        <authorList>
            <person name="Lee S.D."/>
        </authorList>
    </citation>
    <scope>NUCLEOTIDE SEQUENCE [LARGE SCALE GENOMIC DNA]</scope>
    <source>
        <strain evidence="10 11">SAP-1</strain>
    </source>
</reference>
<dbReference type="Pfam" id="PF00672">
    <property type="entry name" value="HAMP"/>
    <property type="match status" value="1"/>
</dbReference>
<keyword evidence="7" id="KW-0812">Transmembrane</keyword>
<protein>
    <submittedName>
        <fullName evidence="10">HAMP domain-containing protein</fullName>
    </submittedName>
</protein>
<dbReference type="CDD" id="cd06225">
    <property type="entry name" value="HAMP"/>
    <property type="match status" value="1"/>
</dbReference>
<keyword evidence="11" id="KW-1185">Reference proteome</keyword>
<evidence type="ECO:0000259" key="9">
    <source>
        <dbReference type="PROSITE" id="PS50885"/>
    </source>
</evidence>
<dbReference type="EMBL" id="JAADJU010000001">
    <property type="protein sequence ID" value="NMP25882.1"/>
    <property type="molecule type" value="Genomic_DNA"/>
</dbReference>
<comment type="subcellular location">
    <subcellularLocation>
        <location evidence="1">Membrane</location>
    </subcellularLocation>
</comment>
<dbReference type="PROSITE" id="PS50111">
    <property type="entry name" value="CHEMOTAXIS_TRANSDUC_2"/>
    <property type="match status" value="1"/>
</dbReference>
<comment type="caution">
    <text evidence="10">The sequence shown here is derived from an EMBL/GenBank/DDBJ whole genome shotgun (WGS) entry which is preliminary data.</text>
</comment>
<organism evidence="10 11">
    <name type="scientific">Rouxiella aceris</name>
    <dbReference type="NCBI Taxonomy" id="2703884"/>
    <lineage>
        <taxon>Bacteria</taxon>
        <taxon>Pseudomonadati</taxon>
        <taxon>Pseudomonadota</taxon>
        <taxon>Gammaproteobacteria</taxon>
        <taxon>Enterobacterales</taxon>
        <taxon>Yersiniaceae</taxon>
        <taxon>Rouxiella</taxon>
    </lineage>
</organism>
<proteinExistence type="inferred from homology"/>
<evidence type="ECO:0000259" key="8">
    <source>
        <dbReference type="PROSITE" id="PS50111"/>
    </source>
</evidence>